<reference evidence="2 3" key="1">
    <citation type="submission" date="2022-03" db="EMBL/GenBank/DDBJ databases">
        <authorList>
            <person name="Macdonald S."/>
            <person name="Ahmed S."/>
            <person name="Newling K."/>
        </authorList>
    </citation>
    <scope>NUCLEOTIDE SEQUENCE [LARGE SCALE GENOMIC DNA]</scope>
</reference>
<sequence>MATLEAELVSVVDMDMETISYDDLHRRYAHTMQKVEKALENYSEYNLIMGCNQLVFEINKEIVMFHHFIRGKYRLQFPELESLVQHPIDYVRVVKKIGRDMDLTLVDLQGLLQPATVMTVSFTALTTKGKLLPHDTLEKTIDVCDLALDLDAARKKVCYFVETNKGSIMESAGVTGRGMCTSRL</sequence>
<evidence type="ECO:0000313" key="2">
    <source>
        <dbReference type="EMBL" id="CAH8307477.1"/>
    </source>
</evidence>
<gene>
    <name evidence="2" type="ORF">ERUC_LOCUS4938</name>
</gene>
<dbReference type="PANTHER" id="PTHR13904:SF0">
    <property type="entry name" value="U4_U6 SMALL NUCLEAR RIBONUCLEOPROTEIN PRP31"/>
    <property type="match status" value="1"/>
</dbReference>
<dbReference type="InterPro" id="IPR012976">
    <property type="entry name" value="NOSIC"/>
</dbReference>
<dbReference type="EMBL" id="CAKOAT010067377">
    <property type="protein sequence ID" value="CAH8307477.1"/>
    <property type="molecule type" value="Genomic_DNA"/>
</dbReference>
<accession>A0ABC8IZY2</accession>
<dbReference type="SMART" id="SM00931">
    <property type="entry name" value="NOSIC"/>
    <property type="match status" value="1"/>
</dbReference>
<feature type="domain" description="NOSIC" evidence="1">
    <location>
        <begin position="47"/>
        <end position="99"/>
    </location>
</feature>
<dbReference type="Gene3D" id="1.10.287.4070">
    <property type="match status" value="1"/>
</dbReference>
<organism evidence="2 3">
    <name type="scientific">Eruca vesicaria subsp. sativa</name>
    <name type="common">Garden rocket</name>
    <name type="synonym">Eruca sativa</name>
    <dbReference type="NCBI Taxonomy" id="29727"/>
    <lineage>
        <taxon>Eukaryota</taxon>
        <taxon>Viridiplantae</taxon>
        <taxon>Streptophyta</taxon>
        <taxon>Embryophyta</taxon>
        <taxon>Tracheophyta</taxon>
        <taxon>Spermatophyta</taxon>
        <taxon>Magnoliopsida</taxon>
        <taxon>eudicotyledons</taxon>
        <taxon>Gunneridae</taxon>
        <taxon>Pentapetalae</taxon>
        <taxon>rosids</taxon>
        <taxon>malvids</taxon>
        <taxon>Brassicales</taxon>
        <taxon>Brassicaceae</taxon>
        <taxon>Brassiceae</taxon>
        <taxon>Eruca</taxon>
    </lineage>
</organism>
<dbReference type="Proteomes" id="UP001642260">
    <property type="component" value="Unassembled WGS sequence"/>
</dbReference>
<name>A0ABC8IZY2_ERUVS</name>
<protein>
    <recommendedName>
        <fullName evidence="1">NOSIC domain-containing protein</fullName>
    </recommendedName>
</protein>
<dbReference type="SUPFAM" id="SSF89124">
    <property type="entry name" value="Nop domain"/>
    <property type="match status" value="1"/>
</dbReference>
<dbReference type="FunFam" id="1.10.287.4070:FF:000003">
    <property type="entry name" value="U4/U6 small nuclear ribonucleoprotein PRP31"/>
    <property type="match status" value="1"/>
</dbReference>
<dbReference type="Pfam" id="PF01798">
    <property type="entry name" value="Nop"/>
    <property type="match status" value="1"/>
</dbReference>
<comment type="caution">
    <text evidence="2">The sequence shown here is derived from an EMBL/GenBank/DDBJ whole genome shotgun (WGS) entry which is preliminary data.</text>
</comment>
<evidence type="ECO:0000313" key="3">
    <source>
        <dbReference type="Proteomes" id="UP001642260"/>
    </source>
</evidence>
<dbReference type="InterPro" id="IPR002687">
    <property type="entry name" value="Nop_dom"/>
</dbReference>
<evidence type="ECO:0000259" key="1">
    <source>
        <dbReference type="SMART" id="SM00931"/>
    </source>
</evidence>
<dbReference type="AlphaFoldDB" id="A0ABC8IZY2"/>
<proteinExistence type="predicted"/>
<dbReference type="PANTHER" id="PTHR13904">
    <property type="entry name" value="PRE-MRNA SPLICING FACTOR PRP31"/>
    <property type="match status" value="1"/>
</dbReference>
<dbReference type="InterPro" id="IPR027105">
    <property type="entry name" value="Prp31"/>
</dbReference>
<keyword evidence="3" id="KW-1185">Reference proteome</keyword>
<dbReference type="InterPro" id="IPR036070">
    <property type="entry name" value="Nop_dom_sf"/>
</dbReference>